<proteinExistence type="predicted"/>
<protein>
    <submittedName>
        <fullName evidence="1">Uncharacterized protein</fullName>
    </submittedName>
</protein>
<name>A0ABW6ALF9_9BACT</name>
<evidence type="ECO:0000313" key="2">
    <source>
        <dbReference type="Proteomes" id="UP001597512"/>
    </source>
</evidence>
<accession>A0ABW6ALF9</accession>
<dbReference type="Proteomes" id="UP001597512">
    <property type="component" value="Unassembled WGS sequence"/>
</dbReference>
<keyword evidence="2" id="KW-1185">Reference proteome</keyword>
<comment type="caution">
    <text evidence="1">The sequence shown here is derived from an EMBL/GenBank/DDBJ whole genome shotgun (WGS) entry which is preliminary data.</text>
</comment>
<reference evidence="2" key="1">
    <citation type="journal article" date="2019" name="Int. J. Syst. Evol. Microbiol.">
        <title>The Global Catalogue of Microorganisms (GCM) 10K type strain sequencing project: providing services to taxonomists for standard genome sequencing and annotation.</title>
        <authorList>
            <consortium name="The Broad Institute Genomics Platform"/>
            <consortium name="The Broad Institute Genome Sequencing Center for Infectious Disease"/>
            <person name="Wu L."/>
            <person name="Ma J."/>
        </authorList>
    </citation>
    <scope>NUCLEOTIDE SEQUENCE [LARGE SCALE GENOMIC DNA]</scope>
    <source>
        <strain evidence="2">KCTC 52490</strain>
    </source>
</reference>
<gene>
    <name evidence="1" type="ORF">ACFS25_21185</name>
</gene>
<dbReference type="RefSeq" id="WP_381504993.1">
    <property type="nucleotide sequence ID" value="NZ_JBHUOM010000023.1"/>
</dbReference>
<evidence type="ECO:0000313" key="1">
    <source>
        <dbReference type="EMBL" id="MFD2936309.1"/>
    </source>
</evidence>
<dbReference type="EMBL" id="JBHUOM010000023">
    <property type="protein sequence ID" value="MFD2936309.1"/>
    <property type="molecule type" value="Genomic_DNA"/>
</dbReference>
<sequence>MGQIIFRLKTAIVQVGVTEPVTIMPDIAEPVRWSDVPLTGSVDEKYHGFLSSYSDGTLKLDFRCESAHSLLSEQYYTYGTDADVRFQVIEVDRAGTEYIDFDGKIDFETILIVPGKVSVSIITNDDHTKFNSRFESPIALDSILTLDNVALSPATATEIPLAGQTLHEQGEFSHQKKYTESQAFTDGVDLGISVYVLPKMYFPASETVTATIAASPSAIQELSNLEGVNYLYGGVTPADIDPPSLLEVKANTIGDYHIEIDWLFHINVVLTKAALTIGSPKFAVLEFVPLVIVKIPGAVDQIIPLCPPKSGSGYANSVEHSFAGSYHADLDLPLGAQVYTYCKIVAFAKNRIKQIEFFIESTSLRISIERKTRAQATKTKAYLMPEAIRHVIGAITSTLNPAKTGNVYGGLIDNAHADQALDGYATEYAVTTGNQLRGIDKVPSFDAKTLIDTLWSQHAAGILFEHDVNTGAQAIRIEEGSWFYRGGEIAVIDEVFEYSEEPDLELLYNQIEVGYEKYPDSGAGVADEFNTVHTYQTPLISRENTLPILCPLIAAGTAIELERRLGIKQVDANGVPVSTTSDAGTYDDDGFILHVIAFGRADTFRFIVEGPTPVKPYTAHYIQFSNAIINGSSGGVLLYYGDKVTISGTGTPNDGKTFTIVGIHPGIANFTVTPTYEVDAAEPIIAGGPLAGSWQAGTQAVKLRTNERLDVSGIADPDTAFNLELSPSRMLRRHAAFINSGLAYKKPIDELRCTAYKQNGKVSSQVKPGVAPLPGDSDRQYIAETGNIALGSMEGFLKLFQPELIKVKGTVTRKMRRAIFAAMKNQGPDEVNCGYLTIINPDKSEVSGFLRSITYKDSSEVADIVLRKKRPAINPNEPTCEVFYNYTLKRFEIDPTADPNKYRFCRFRDFQPL</sequence>
<organism evidence="1 2">
    <name type="scientific">Spirosoma flavum</name>
    <dbReference type="NCBI Taxonomy" id="2048557"/>
    <lineage>
        <taxon>Bacteria</taxon>
        <taxon>Pseudomonadati</taxon>
        <taxon>Bacteroidota</taxon>
        <taxon>Cytophagia</taxon>
        <taxon>Cytophagales</taxon>
        <taxon>Cytophagaceae</taxon>
        <taxon>Spirosoma</taxon>
    </lineage>
</organism>